<comment type="caution">
    <text evidence="1">The sequence shown here is derived from an EMBL/GenBank/DDBJ whole genome shotgun (WGS) entry which is preliminary data.</text>
</comment>
<sequence length="84" mass="8910">MGSGIRPKCRKGEVTQAGEGAAGAYTATLIVLVIIANKGVDLLTGIPAWMREQAVEKSIQQFNGSEEKVGPHKTVTTLFGGRLR</sequence>
<reference evidence="1 2" key="1">
    <citation type="submission" date="2020-08" db="EMBL/GenBank/DDBJ databases">
        <title>Genomic Encyclopedia of Type Strains, Phase IV (KMG-V): Genome sequencing to study the core and pangenomes of soil and plant-associated prokaryotes.</title>
        <authorList>
            <person name="Whitman W."/>
        </authorList>
    </citation>
    <scope>NUCLEOTIDE SEQUENCE [LARGE SCALE GENOMIC DNA]</scope>
    <source>
        <strain evidence="1 2">X5P3</strain>
    </source>
</reference>
<dbReference type="Proteomes" id="UP000584867">
    <property type="component" value="Unassembled WGS sequence"/>
</dbReference>
<proteinExistence type="predicted"/>
<gene>
    <name evidence="1" type="ORF">HDF15_003373</name>
</gene>
<dbReference type="AlphaFoldDB" id="A0A7W7ZRV3"/>
<dbReference type="EMBL" id="JACHIO010000014">
    <property type="protein sequence ID" value="MBB5065010.1"/>
    <property type="molecule type" value="Genomic_DNA"/>
</dbReference>
<name>A0A7W7ZRV3_9BACT</name>
<organism evidence="1 2">
    <name type="scientific">Granulicella mallensis</name>
    <dbReference type="NCBI Taxonomy" id="940614"/>
    <lineage>
        <taxon>Bacteria</taxon>
        <taxon>Pseudomonadati</taxon>
        <taxon>Acidobacteriota</taxon>
        <taxon>Terriglobia</taxon>
        <taxon>Terriglobales</taxon>
        <taxon>Acidobacteriaceae</taxon>
        <taxon>Granulicella</taxon>
    </lineage>
</organism>
<accession>A0A7W7ZRV3</accession>
<evidence type="ECO:0000313" key="2">
    <source>
        <dbReference type="Proteomes" id="UP000584867"/>
    </source>
</evidence>
<protein>
    <submittedName>
        <fullName evidence="1">Uncharacterized protein</fullName>
    </submittedName>
</protein>
<evidence type="ECO:0000313" key="1">
    <source>
        <dbReference type="EMBL" id="MBB5065010.1"/>
    </source>
</evidence>